<reference evidence="9" key="1">
    <citation type="submission" date="2022-04" db="EMBL/GenBank/DDBJ databases">
        <title>Complete genome of Methanoplanus endosymbiosus DSM 3599.</title>
        <authorList>
            <person name="Chen S.-C."/>
            <person name="You Y.-T."/>
            <person name="Zhou Y.-Z."/>
            <person name="Lai M.-C."/>
        </authorList>
    </citation>
    <scope>NUCLEOTIDE SEQUENCE</scope>
    <source>
        <strain evidence="9">DSM 3599</strain>
    </source>
</reference>
<evidence type="ECO:0000259" key="7">
    <source>
        <dbReference type="Pfam" id="PF02384"/>
    </source>
</evidence>
<proteinExistence type="predicted"/>
<dbReference type="GO" id="GO:0009007">
    <property type="term" value="F:site-specific DNA-methyltransferase (adenine-specific) activity"/>
    <property type="evidence" value="ECO:0007669"/>
    <property type="project" value="UniProtKB-EC"/>
</dbReference>
<dbReference type="PANTHER" id="PTHR42933:SF3">
    <property type="entry name" value="TYPE I RESTRICTION ENZYME MJAVIII METHYLASE SUBUNIT"/>
    <property type="match status" value="1"/>
</dbReference>
<evidence type="ECO:0000256" key="5">
    <source>
        <dbReference type="ARBA" id="ARBA00022747"/>
    </source>
</evidence>
<evidence type="ECO:0000313" key="10">
    <source>
        <dbReference type="Proteomes" id="UP001060368"/>
    </source>
</evidence>
<dbReference type="GO" id="GO:0032259">
    <property type="term" value="P:methylation"/>
    <property type="evidence" value="ECO:0007669"/>
    <property type="project" value="UniProtKB-KW"/>
</dbReference>
<evidence type="ECO:0000256" key="3">
    <source>
        <dbReference type="ARBA" id="ARBA00022679"/>
    </source>
</evidence>
<dbReference type="AlphaFoldDB" id="A0A9E7PMZ7"/>
<accession>A0A9E7PMZ7</accession>
<dbReference type="Gene3D" id="3.40.50.150">
    <property type="entry name" value="Vaccinia Virus protein VP39"/>
    <property type="match status" value="1"/>
</dbReference>
<dbReference type="Proteomes" id="UP001060368">
    <property type="component" value="Chromosome"/>
</dbReference>
<dbReference type="GO" id="GO:0003677">
    <property type="term" value="F:DNA binding"/>
    <property type="evidence" value="ECO:0007669"/>
    <property type="project" value="InterPro"/>
</dbReference>
<dbReference type="RefSeq" id="WP_257742080.1">
    <property type="nucleotide sequence ID" value="NZ_CP096115.1"/>
</dbReference>
<dbReference type="Pfam" id="PF12161">
    <property type="entry name" value="HsdM_N"/>
    <property type="match status" value="1"/>
</dbReference>
<dbReference type="REBASE" id="651310">
    <property type="entry name" value="M.Men3599ORF11255P"/>
</dbReference>
<evidence type="ECO:0000256" key="6">
    <source>
        <dbReference type="ARBA" id="ARBA00047942"/>
    </source>
</evidence>
<evidence type="ECO:0000256" key="1">
    <source>
        <dbReference type="ARBA" id="ARBA00011900"/>
    </source>
</evidence>
<dbReference type="InterPro" id="IPR022749">
    <property type="entry name" value="D12N6_MeTrfase_N"/>
</dbReference>
<dbReference type="GO" id="GO:0009307">
    <property type="term" value="P:DNA restriction-modification system"/>
    <property type="evidence" value="ECO:0007669"/>
    <property type="project" value="UniProtKB-KW"/>
</dbReference>
<dbReference type="KEGG" id="mend:L6E24_11255"/>
<feature type="domain" description="DNA methylase adenine-specific" evidence="7">
    <location>
        <begin position="159"/>
        <end position="453"/>
    </location>
</feature>
<dbReference type="PANTHER" id="PTHR42933">
    <property type="entry name" value="SLR6095 PROTEIN"/>
    <property type="match status" value="1"/>
</dbReference>
<name>A0A9E7PMZ7_9EURY</name>
<dbReference type="EMBL" id="CP096115">
    <property type="protein sequence ID" value="UUX91929.1"/>
    <property type="molecule type" value="Genomic_DNA"/>
</dbReference>
<evidence type="ECO:0000256" key="4">
    <source>
        <dbReference type="ARBA" id="ARBA00022691"/>
    </source>
</evidence>
<keyword evidence="2" id="KW-0489">Methyltransferase</keyword>
<gene>
    <name evidence="9" type="ORF">L6E24_11255</name>
</gene>
<dbReference type="InterPro" id="IPR051537">
    <property type="entry name" value="DNA_Adenine_Mtase"/>
</dbReference>
<sequence length="573" mass="64657">MGNLSSNISDKANLIWSIADKLTGAYKPHEYGEVILPLTVIRRFDCVLADTKDAVLAKNEDMKAVAMKDIFLKKASGYSFYNTSRFTFQKLLDDPDNIEANFKNYLNGFSPNVQEIIEKFKFDGHITTMAKKGILYNVLKEYTTPKGNLHPSKISNLEMGYIFEEIIRRFSEAHNEDAGQHYTPREVIELMVNILFIDDSDVLSGKNITKTLYDPACGTGGMLSVASEYLHRMNSGADIIGFGQELNDQTFAICKADILIKGGSADQIKNGNTLSDDQCADMQFDYILSNPPFGREWKNEKSAIDKEAKLGYAGRFGPGTPAIGDSQMLFLLTAISKMKDSGSRVAIIHNGSPLFTGDAGSGPSEIRRYILEHDLLDAIIALPNDIFYNTGIATYIWVLSNKKPAMRKGKVQLINANQMFVKRRKSLGNKRNDISPEAIAEITRIYGEFKENDVSKIFNNEDFGYHKITVERPLLDENNKPILSKGKPKPDSAKRDTENIPLSEEINEYFRREVLPFAPDAWIDDKKTKVGYEISFTRYFYKYTPPRPSTEIMDEILTLEQELEGSLTEIFRK</sequence>
<evidence type="ECO:0000313" key="9">
    <source>
        <dbReference type="EMBL" id="UUX91929.1"/>
    </source>
</evidence>
<dbReference type="InterPro" id="IPR002052">
    <property type="entry name" value="DNA_methylase_N6_adenine_CS"/>
</dbReference>
<protein>
    <recommendedName>
        <fullName evidence="1">site-specific DNA-methyltransferase (adenine-specific)</fullName>
        <ecNumber evidence="1">2.1.1.72</ecNumber>
    </recommendedName>
</protein>
<dbReference type="InterPro" id="IPR029063">
    <property type="entry name" value="SAM-dependent_MTases_sf"/>
</dbReference>
<keyword evidence="10" id="KW-1185">Reference proteome</keyword>
<comment type="catalytic activity">
    <reaction evidence="6">
        <text>a 2'-deoxyadenosine in DNA + S-adenosyl-L-methionine = an N(6)-methyl-2'-deoxyadenosine in DNA + S-adenosyl-L-homocysteine + H(+)</text>
        <dbReference type="Rhea" id="RHEA:15197"/>
        <dbReference type="Rhea" id="RHEA-COMP:12418"/>
        <dbReference type="Rhea" id="RHEA-COMP:12419"/>
        <dbReference type="ChEBI" id="CHEBI:15378"/>
        <dbReference type="ChEBI" id="CHEBI:57856"/>
        <dbReference type="ChEBI" id="CHEBI:59789"/>
        <dbReference type="ChEBI" id="CHEBI:90615"/>
        <dbReference type="ChEBI" id="CHEBI:90616"/>
        <dbReference type="EC" id="2.1.1.72"/>
    </reaction>
</comment>
<dbReference type="EC" id="2.1.1.72" evidence="1"/>
<dbReference type="PRINTS" id="PR00507">
    <property type="entry name" value="N12N6MTFRASE"/>
</dbReference>
<feature type="domain" description="N6 adenine-specific DNA methyltransferase N-terminal" evidence="8">
    <location>
        <begin position="13"/>
        <end position="140"/>
    </location>
</feature>
<dbReference type="CDD" id="cd02440">
    <property type="entry name" value="AdoMet_MTases"/>
    <property type="match status" value="1"/>
</dbReference>
<dbReference type="InterPro" id="IPR003356">
    <property type="entry name" value="DNA_methylase_A-5"/>
</dbReference>
<dbReference type="GO" id="GO:0008170">
    <property type="term" value="F:N-methyltransferase activity"/>
    <property type="evidence" value="ECO:0007669"/>
    <property type="project" value="InterPro"/>
</dbReference>
<dbReference type="Pfam" id="PF02384">
    <property type="entry name" value="N6_Mtase"/>
    <property type="match status" value="1"/>
</dbReference>
<keyword evidence="5" id="KW-0680">Restriction system</keyword>
<evidence type="ECO:0000256" key="2">
    <source>
        <dbReference type="ARBA" id="ARBA00022603"/>
    </source>
</evidence>
<evidence type="ECO:0000259" key="8">
    <source>
        <dbReference type="Pfam" id="PF12161"/>
    </source>
</evidence>
<keyword evidence="3" id="KW-0808">Transferase</keyword>
<dbReference type="GeneID" id="74308286"/>
<dbReference type="PROSITE" id="PS00092">
    <property type="entry name" value="N6_MTASE"/>
    <property type="match status" value="1"/>
</dbReference>
<dbReference type="SUPFAM" id="SSF53335">
    <property type="entry name" value="S-adenosyl-L-methionine-dependent methyltransferases"/>
    <property type="match status" value="1"/>
</dbReference>
<organism evidence="9 10">
    <name type="scientific">Methanoplanus endosymbiosus</name>
    <dbReference type="NCBI Taxonomy" id="33865"/>
    <lineage>
        <taxon>Archaea</taxon>
        <taxon>Methanobacteriati</taxon>
        <taxon>Methanobacteriota</taxon>
        <taxon>Stenosarchaea group</taxon>
        <taxon>Methanomicrobia</taxon>
        <taxon>Methanomicrobiales</taxon>
        <taxon>Methanomicrobiaceae</taxon>
        <taxon>Methanoplanus</taxon>
    </lineage>
</organism>
<keyword evidence="4" id="KW-0949">S-adenosyl-L-methionine</keyword>